<organism evidence="1 2">
    <name type="scientific">Peronosclerospora sorghi</name>
    <dbReference type="NCBI Taxonomy" id="230839"/>
    <lineage>
        <taxon>Eukaryota</taxon>
        <taxon>Sar</taxon>
        <taxon>Stramenopiles</taxon>
        <taxon>Oomycota</taxon>
        <taxon>Peronosporomycetes</taxon>
        <taxon>Peronosporales</taxon>
        <taxon>Peronosporaceae</taxon>
        <taxon>Peronosclerospora</taxon>
    </lineage>
</organism>
<evidence type="ECO:0000313" key="2">
    <source>
        <dbReference type="Proteomes" id="UP001163321"/>
    </source>
</evidence>
<comment type="caution">
    <text evidence="1">The sequence shown here is derived from an EMBL/GenBank/DDBJ whole genome shotgun (WGS) entry which is preliminary data.</text>
</comment>
<dbReference type="Proteomes" id="UP001163321">
    <property type="component" value="Chromosome 8"/>
</dbReference>
<dbReference type="EMBL" id="CM047587">
    <property type="protein sequence ID" value="KAI9907439.1"/>
    <property type="molecule type" value="Genomic_DNA"/>
</dbReference>
<evidence type="ECO:0000313" key="1">
    <source>
        <dbReference type="EMBL" id="KAI9907439.1"/>
    </source>
</evidence>
<sequence>MYPAARGGKGAIDDGGRASTVTATPDAASFTIHDGALSIFYGHDASKDAAERPKKRLSPDDATKSRKKTKRRKKEQEVETRAIVSKNENGKRIKHEVDETKTPDVEQETYSTLVETFRTTMTRRAQDSQGQQAIDLSIEYLGRVRGPWHLDGDQVFMWTGHHWRFFMEQDEQIFCGHVDVRARWSTGEWHLRHAADTLICLGGCTEARQKDSAIQQHTTLPTDPQPSFNSKAKIVLVVLFLYMLHGGL</sequence>
<gene>
    <name evidence="1" type="ORF">PsorP6_004265</name>
</gene>
<accession>A0ACC0VLQ8</accession>
<keyword evidence="2" id="KW-1185">Reference proteome</keyword>
<proteinExistence type="predicted"/>
<reference evidence="1 2" key="1">
    <citation type="journal article" date="2022" name="bioRxiv">
        <title>The genome of the oomycete Peronosclerospora sorghi, a cosmopolitan pathogen of maize and sorghum, is inflated with dispersed pseudogenes.</title>
        <authorList>
            <person name="Fletcher K."/>
            <person name="Martin F."/>
            <person name="Isakeit T."/>
            <person name="Cavanaugh K."/>
            <person name="Magill C."/>
            <person name="Michelmore R."/>
        </authorList>
    </citation>
    <scope>NUCLEOTIDE SEQUENCE [LARGE SCALE GENOMIC DNA]</scope>
    <source>
        <strain evidence="1">P6</strain>
    </source>
</reference>
<protein>
    <submittedName>
        <fullName evidence="1">Uncharacterized protein</fullName>
    </submittedName>
</protein>
<name>A0ACC0VLQ8_9STRA</name>